<dbReference type="GO" id="GO:0047429">
    <property type="term" value="F:nucleoside triphosphate diphosphatase activity"/>
    <property type="evidence" value="ECO:0007669"/>
    <property type="project" value="InterPro"/>
</dbReference>
<dbReference type="Proteomes" id="UP000034182">
    <property type="component" value="Unassembled WGS sequence"/>
</dbReference>
<dbReference type="InterPro" id="IPR003697">
    <property type="entry name" value="Maf-like"/>
</dbReference>
<dbReference type="PANTHER" id="PTHR43213">
    <property type="entry name" value="BIFUNCTIONAL DTTP/UTP PYROPHOSPHATASE/METHYLTRANSFERASE PROTEIN-RELATED"/>
    <property type="match status" value="1"/>
</dbReference>
<organism evidence="5 6">
    <name type="scientific">Diplodia seriata</name>
    <dbReference type="NCBI Taxonomy" id="420778"/>
    <lineage>
        <taxon>Eukaryota</taxon>
        <taxon>Fungi</taxon>
        <taxon>Dikarya</taxon>
        <taxon>Ascomycota</taxon>
        <taxon>Pezizomycotina</taxon>
        <taxon>Dothideomycetes</taxon>
        <taxon>Dothideomycetes incertae sedis</taxon>
        <taxon>Botryosphaeriales</taxon>
        <taxon>Botryosphaeriaceae</taxon>
        <taxon>Diplodia</taxon>
    </lineage>
</organism>
<dbReference type="CDD" id="cd00555">
    <property type="entry name" value="Maf"/>
    <property type="match status" value="1"/>
</dbReference>
<evidence type="ECO:0000256" key="2">
    <source>
        <dbReference type="ARBA" id="ARBA00022801"/>
    </source>
</evidence>
<evidence type="ECO:0000256" key="1">
    <source>
        <dbReference type="ARBA" id="ARBA00001968"/>
    </source>
</evidence>
<dbReference type="PANTHER" id="PTHR43213:SF5">
    <property type="entry name" value="BIFUNCTIONAL DTTP_UTP PYROPHOSPHATASE_METHYLTRANSFERASE PROTEIN-RELATED"/>
    <property type="match status" value="1"/>
</dbReference>
<dbReference type="HAMAP" id="MF_00528">
    <property type="entry name" value="Maf"/>
    <property type="match status" value="1"/>
</dbReference>
<dbReference type="InterPro" id="IPR029001">
    <property type="entry name" value="ITPase-like_fam"/>
</dbReference>
<evidence type="ECO:0000313" key="5">
    <source>
        <dbReference type="EMBL" id="KKY24633.1"/>
    </source>
</evidence>
<protein>
    <submittedName>
        <fullName evidence="5">Putative septum formation protein maf</fullName>
    </submittedName>
</protein>
<reference evidence="5 6" key="1">
    <citation type="submission" date="2015-03" db="EMBL/GenBank/DDBJ databases">
        <authorList>
            <person name="Morales-Cruz A."/>
            <person name="Amrine K.C."/>
            <person name="Cantu D."/>
        </authorList>
    </citation>
    <scope>NUCLEOTIDE SEQUENCE [LARGE SCALE GENOMIC DNA]</scope>
    <source>
        <strain evidence="5">DS831</strain>
    </source>
</reference>
<comment type="caution">
    <text evidence="5">The sequence shown here is derived from an EMBL/GenBank/DDBJ whole genome shotgun (WGS) entry which is preliminary data.</text>
</comment>
<evidence type="ECO:0000256" key="4">
    <source>
        <dbReference type="SAM" id="MobiDB-lite"/>
    </source>
</evidence>
<gene>
    <name evidence="5" type="ORF">UCDDS831_g02251</name>
</gene>
<dbReference type="AlphaFoldDB" id="A0A0G2GMG4"/>
<feature type="compositionally biased region" description="Pro residues" evidence="4">
    <location>
        <begin position="43"/>
        <end position="54"/>
    </location>
</feature>
<accession>A0A0G2GMG4</accession>
<dbReference type="NCBIfam" id="TIGR00172">
    <property type="entry name" value="maf"/>
    <property type="match status" value="1"/>
</dbReference>
<dbReference type="SUPFAM" id="SSF52972">
    <property type="entry name" value="ITPase-like"/>
    <property type="match status" value="1"/>
</dbReference>
<name>A0A0G2GMG4_9PEZI</name>
<evidence type="ECO:0000256" key="3">
    <source>
        <dbReference type="SAM" id="Coils"/>
    </source>
</evidence>
<proteinExistence type="inferred from homology"/>
<feature type="region of interest" description="Disordered" evidence="4">
    <location>
        <begin position="1"/>
        <end position="54"/>
    </location>
</feature>
<keyword evidence="2" id="KW-0378">Hydrolase</keyword>
<dbReference type="Pfam" id="PF02545">
    <property type="entry name" value="Maf"/>
    <property type="match status" value="1"/>
</dbReference>
<dbReference type="EMBL" id="LAQI01000056">
    <property type="protein sequence ID" value="KKY24633.1"/>
    <property type="molecule type" value="Genomic_DNA"/>
</dbReference>
<sequence>MLRRLTMSFYNNDSGSYEAAPSEPPPSYDSVDKQPAPVAGGAPAPPRPGQPRAPLPLELAALTNLRGKRVILASGSPRRRQLLAQIGLRDLEIIPSAFPEDLSKDLAPFEYVLQTATQKAMTVYEQEIDNKEKGEPALIIAADTVVVGHFGEILEKPRSEREHVDMLKSLRDCGEHKVFTAVACMRPLESARDPGYAMKTHVEDTTVKFDKSITDELIVAYVRTREGADKAGGYGIQGIGSILVDRIEGTFDNVVGLPLRATLKLIEDVTKSEEEMEEELAEADVNIL</sequence>
<keyword evidence="3" id="KW-0175">Coiled coil</keyword>
<dbReference type="Gene3D" id="3.90.950.10">
    <property type="match status" value="1"/>
</dbReference>
<comment type="cofactor">
    <cofactor evidence="1">
        <name>a divalent metal cation</name>
        <dbReference type="ChEBI" id="CHEBI:60240"/>
    </cofactor>
</comment>
<feature type="coiled-coil region" evidence="3">
    <location>
        <begin position="259"/>
        <end position="286"/>
    </location>
</feature>
<evidence type="ECO:0000313" key="6">
    <source>
        <dbReference type="Proteomes" id="UP000034182"/>
    </source>
</evidence>
<reference evidence="5 6" key="2">
    <citation type="submission" date="2015-05" db="EMBL/GenBank/DDBJ databases">
        <title>Distinctive expansion of gene families associated with plant cell wall degradation and secondary metabolism in the genomes of grapevine trunk pathogens.</title>
        <authorList>
            <person name="Lawrence D.P."/>
            <person name="Travadon R."/>
            <person name="Rolshausen P.E."/>
            <person name="Baumgartner K."/>
        </authorList>
    </citation>
    <scope>NUCLEOTIDE SEQUENCE [LARGE SCALE GENOMIC DNA]</scope>
    <source>
        <strain evidence="5">DS831</strain>
    </source>
</reference>